<accession>A0A853BK76</accession>
<dbReference type="Proteomes" id="UP000575985">
    <property type="component" value="Unassembled WGS sequence"/>
</dbReference>
<reference evidence="1 2" key="1">
    <citation type="submission" date="2020-07" db="EMBL/GenBank/DDBJ databases">
        <title>Sequencing the genomes of 1000 actinobacteria strains.</title>
        <authorList>
            <person name="Klenk H.-P."/>
        </authorList>
    </citation>
    <scope>NUCLEOTIDE SEQUENCE [LARGE SCALE GENOMIC DNA]</scope>
    <source>
        <strain evidence="1 2">DSM 45927</strain>
    </source>
</reference>
<comment type="caution">
    <text evidence="1">The sequence shown here is derived from an EMBL/GenBank/DDBJ whole genome shotgun (WGS) entry which is preliminary data.</text>
</comment>
<dbReference type="EMBL" id="JACCFO010000001">
    <property type="protein sequence ID" value="NYI95908.1"/>
    <property type="molecule type" value="Genomic_DNA"/>
</dbReference>
<dbReference type="RefSeq" id="WP_179767359.1">
    <property type="nucleotide sequence ID" value="NZ_JACCFO010000001.1"/>
</dbReference>
<proteinExistence type="predicted"/>
<name>A0A853BK76_9ACTN</name>
<sequence length="62" mass="6923">MANADDQECVAEFVEGSLTVEECGCTECRDEEADLIDAAVEQGAITEEEARDRHLRNFLMWG</sequence>
<keyword evidence="2" id="KW-1185">Reference proteome</keyword>
<organism evidence="1 2">
    <name type="scientific">Streptomonospora nanhaiensis</name>
    <dbReference type="NCBI Taxonomy" id="1323731"/>
    <lineage>
        <taxon>Bacteria</taxon>
        <taxon>Bacillati</taxon>
        <taxon>Actinomycetota</taxon>
        <taxon>Actinomycetes</taxon>
        <taxon>Streptosporangiales</taxon>
        <taxon>Nocardiopsidaceae</taxon>
        <taxon>Streptomonospora</taxon>
    </lineage>
</organism>
<gene>
    <name evidence="1" type="ORF">HNR12_002185</name>
</gene>
<protein>
    <submittedName>
        <fullName evidence="1">Polyhydroxyalkanoate synthesis regulator phasin</fullName>
    </submittedName>
</protein>
<evidence type="ECO:0000313" key="1">
    <source>
        <dbReference type="EMBL" id="NYI95908.1"/>
    </source>
</evidence>
<dbReference type="AlphaFoldDB" id="A0A853BK76"/>
<evidence type="ECO:0000313" key="2">
    <source>
        <dbReference type="Proteomes" id="UP000575985"/>
    </source>
</evidence>